<feature type="domain" description="Phasin" evidence="1">
    <location>
        <begin position="42"/>
        <end position="139"/>
    </location>
</feature>
<proteinExistence type="predicted"/>
<reference evidence="2 3" key="1">
    <citation type="submission" date="2019-12" db="EMBL/GenBank/DDBJ databases">
        <title>Genomic-based taxomic classification of the family Erythrobacteraceae.</title>
        <authorList>
            <person name="Xu L."/>
        </authorList>
    </citation>
    <scope>NUCLEOTIDE SEQUENCE [LARGE SCALE GENOMIC DNA]</scope>
    <source>
        <strain evidence="2 3">S36</strain>
    </source>
</reference>
<gene>
    <name evidence="2" type="primary">phaP</name>
    <name evidence="2" type="ORF">GRI97_03280</name>
</gene>
<keyword evidence="3" id="KW-1185">Reference proteome</keyword>
<comment type="caution">
    <text evidence="2">The sequence shown here is derived from an EMBL/GenBank/DDBJ whole genome shotgun (WGS) entry which is preliminary data.</text>
</comment>
<dbReference type="EMBL" id="WTYJ01000001">
    <property type="protein sequence ID" value="MXO98009.1"/>
    <property type="molecule type" value="Genomic_DNA"/>
</dbReference>
<name>A0A6I4TRS5_9SPHN</name>
<dbReference type="InterPro" id="IPR018968">
    <property type="entry name" value="Phasin"/>
</dbReference>
<dbReference type="RefSeq" id="WP_161389685.1">
    <property type="nucleotide sequence ID" value="NZ_JBHSCP010000001.1"/>
</dbReference>
<dbReference type="InterPro" id="IPR010127">
    <property type="entry name" value="Phasin_subfam-1"/>
</dbReference>
<accession>A0A6I4TRS5</accession>
<dbReference type="AlphaFoldDB" id="A0A6I4TRS5"/>
<organism evidence="2 3">
    <name type="scientific">Croceibacterium xixiisoli</name>
    <dbReference type="NCBI Taxonomy" id="1476466"/>
    <lineage>
        <taxon>Bacteria</taxon>
        <taxon>Pseudomonadati</taxon>
        <taxon>Pseudomonadota</taxon>
        <taxon>Alphaproteobacteria</taxon>
        <taxon>Sphingomonadales</taxon>
        <taxon>Erythrobacteraceae</taxon>
        <taxon>Croceibacterium</taxon>
    </lineage>
</organism>
<sequence>MSTAFNTTTTPTGFAAVNDSVNELQTRAKAAYEKGTEAVGEATEFAKGNVEALVESGKILAGGVQDLGKSYVEEAKSAYETMTIDLKEMAAVKSPTELFQLQSKILRRNFDSLVATSSKNSEALVKLAGDAFAPISGRVNVAAEKLTKTA</sequence>
<evidence type="ECO:0000313" key="2">
    <source>
        <dbReference type="EMBL" id="MXO98009.1"/>
    </source>
</evidence>
<dbReference type="Proteomes" id="UP000469430">
    <property type="component" value="Unassembled WGS sequence"/>
</dbReference>
<dbReference type="Pfam" id="PF09361">
    <property type="entry name" value="Phasin_2"/>
    <property type="match status" value="1"/>
</dbReference>
<dbReference type="OrthoDB" id="8479795at2"/>
<dbReference type="NCBIfam" id="TIGR01841">
    <property type="entry name" value="phasin"/>
    <property type="match status" value="1"/>
</dbReference>
<evidence type="ECO:0000259" key="1">
    <source>
        <dbReference type="Pfam" id="PF09361"/>
    </source>
</evidence>
<protein>
    <submittedName>
        <fullName evidence="2">TIGR01841 family phasin</fullName>
    </submittedName>
</protein>
<evidence type="ECO:0000313" key="3">
    <source>
        <dbReference type="Proteomes" id="UP000469430"/>
    </source>
</evidence>